<feature type="compositionally biased region" description="Gly residues" evidence="1">
    <location>
        <begin position="405"/>
        <end position="422"/>
    </location>
</feature>
<protein>
    <submittedName>
        <fullName evidence="2">Uncharacterized protein</fullName>
    </submittedName>
</protein>
<reference evidence="2 3" key="1">
    <citation type="journal article" date="2019" name="Sci. Rep.">
        <title>Colletotrichum shisoi sp. nov., an anthracnose pathogen of Perilla frutescens in Japan: molecular phylogenetic, morphological and genomic evidence.</title>
        <authorList>
            <person name="Gan P."/>
            <person name="Tsushima A."/>
            <person name="Hiroyama R."/>
            <person name="Narusaka M."/>
            <person name="Takano Y."/>
            <person name="Narusaka Y."/>
            <person name="Kawaradani M."/>
            <person name="Damm U."/>
            <person name="Shirasu K."/>
        </authorList>
    </citation>
    <scope>NUCLEOTIDE SEQUENCE [LARGE SCALE GENOMIC DNA]</scope>
    <source>
        <strain evidence="2 3">PG-2018a</strain>
    </source>
</reference>
<feature type="compositionally biased region" description="Basic and acidic residues" evidence="1">
    <location>
        <begin position="218"/>
        <end position="234"/>
    </location>
</feature>
<comment type="caution">
    <text evidence="2">The sequence shown here is derived from an EMBL/GenBank/DDBJ whole genome shotgun (WGS) entry which is preliminary data.</text>
</comment>
<proteinExistence type="predicted"/>
<dbReference type="AlphaFoldDB" id="A0A5Q4BWG3"/>
<sequence length="428" mass="47807">MGRTHRREADIQQDPYESYGRSYASAAGPYNQHPPRGRSPGSRRRNMSEPAAAVATAYDGFQRDLEPKEQPREHPESHKHRKDTEPGPHAAYSEPRQARRNHKNRYYDDDNDDVFPSRARSHGRSAHGTPSARHHRTADDRRNDFETYTPASRHSRERQHAYHPPETSETRRPKYTDFEADPRQTDYRRPRYADYDDADMRTAEPYRSQYQQYGAEPRGSDRRQAHHADYEDVPRGGGESYRGRYADYEANARPQPRDYTPSGRGRFKNESPDRFAQPSSQQRPVRGRSMPRKGVKGVGPAGSARPRAKSAVGYAALGEAAQTAFRVGSQAALQMRSEPGPWIGEKGTRVATAALGAALVDTFVGHKATGIRGGMRHQALRQACEMGIRNFVIQPTVNTATRRSGAGGGAGGDGYNSGGHGSNGRRRD</sequence>
<accession>A0A5Q4BWG3</accession>
<feature type="region of interest" description="Disordered" evidence="1">
    <location>
        <begin position="399"/>
        <end position="428"/>
    </location>
</feature>
<dbReference type="Proteomes" id="UP000326340">
    <property type="component" value="Unassembled WGS sequence"/>
</dbReference>
<organism evidence="2 3">
    <name type="scientific">Colletotrichum shisoi</name>
    <dbReference type="NCBI Taxonomy" id="2078593"/>
    <lineage>
        <taxon>Eukaryota</taxon>
        <taxon>Fungi</taxon>
        <taxon>Dikarya</taxon>
        <taxon>Ascomycota</taxon>
        <taxon>Pezizomycotina</taxon>
        <taxon>Sordariomycetes</taxon>
        <taxon>Hypocreomycetidae</taxon>
        <taxon>Glomerellales</taxon>
        <taxon>Glomerellaceae</taxon>
        <taxon>Colletotrichum</taxon>
        <taxon>Colletotrichum destructivum species complex</taxon>
    </lineage>
</organism>
<dbReference type="EMBL" id="PUHP01000274">
    <property type="protein sequence ID" value="TQN71402.1"/>
    <property type="molecule type" value="Genomic_DNA"/>
</dbReference>
<feature type="region of interest" description="Disordered" evidence="1">
    <location>
        <begin position="1"/>
        <end position="307"/>
    </location>
</feature>
<dbReference type="OrthoDB" id="3539922at2759"/>
<feature type="compositionally biased region" description="Basic and acidic residues" evidence="1">
    <location>
        <begin position="166"/>
        <end position="204"/>
    </location>
</feature>
<feature type="compositionally biased region" description="Basic residues" evidence="1">
    <location>
        <begin position="285"/>
        <end position="295"/>
    </location>
</feature>
<feature type="compositionally biased region" description="Basic and acidic residues" evidence="1">
    <location>
        <begin position="61"/>
        <end position="86"/>
    </location>
</feature>
<evidence type="ECO:0000256" key="1">
    <source>
        <dbReference type="SAM" id="MobiDB-lite"/>
    </source>
</evidence>
<keyword evidence="3" id="KW-1185">Reference proteome</keyword>
<evidence type="ECO:0000313" key="3">
    <source>
        <dbReference type="Proteomes" id="UP000326340"/>
    </source>
</evidence>
<name>A0A5Q4BWG3_9PEZI</name>
<gene>
    <name evidence="2" type="ORF">CSHISOI_03902</name>
</gene>
<evidence type="ECO:0000313" key="2">
    <source>
        <dbReference type="EMBL" id="TQN71402.1"/>
    </source>
</evidence>